<dbReference type="SMART" id="SM00271">
    <property type="entry name" value="DnaJ"/>
    <property type="match status" value="1"/>
</dbReference>
<dbReference type="InterPro" id="IPR001623">
    <property type="entry name" value="DnaJ_domain"/>
</dbReference>
<dbReference type="RefSeq" id="WP_369186528.1">
    <property type="nucleotide sequence ID" value="NZ_CP163431.1"/>
</dbReference>
<name>A0AB39M354_9ACTN</name>
<feature type="compositionally biased region" description="Basic and acidic residues" evidence="2">
    <location>
        <begin position="76"/>
        <end position="88"/>
    </location>
</feature>
<gene>
    <name evidence="5" type="ORF">AB5J58_04130</name>
</gene>
<evidence type="ECO:0000256" key="2">
    <source>
        <dbReference type="SAM" id="MobiDB-lite"/>
    </source>
</evidence>
<protein>
    <submittedName>
        <fullName evidence="5">J domain-containing protein</fullName>
    </submittedName>
</protein>
<evidence type="ECO:0000259" key="4">
    <source>
        <dbReference type="PROSITE" id="PS50076"/>
    </source>
</evidence>
<dbReference type="Pfam" id="PF00226">
    <property type="entry name" value="DnaJ"/>
    <property type="match status" value="1"/>
</dbReference>
<dbReference type="Gene3D" id="1.10.287.110">
    <property type="entry name" value="DnaJ domain"/>
    <property type="match status" value="1"/>
</dbReference>
<dbReference type="AlphaFoldDB" id="A0AB39M354"/>
<dbReference type="PANTHER" id="PTHR43096:SF52">
    <property type="entry name" value="DNAJ HOMOLOG 1, MITOCHONDRIAL-RELATED"/>
    <property type="match status" value="1"/>
</dbReference>
<dbReference type="PRINTS" id="PR00625">
    <property type="entry name" value="JDOMAIN"/>
</dbReference>
<dbReference type="EMBL" id="CP163431">
    <property type="protein sequence ID" value="XDP99418.1"/>
    <property type="molecule type" value="Genomic_DNA"/>
</dbReference>
<evidence type="ECO:0000256" key="3">
    <source>
        <dbReference type="SAM" id="Phobius"/>
    </source>
</evidence>
<organism evidence="5">
    <name type="scientific">Streptomyces sp. R08</name>
    <dbReference type="NCBI Taxonomy" id="3238624"/>
    <lineage>
        <taxon>Bacteria</taxon>
        <taxon>Bacillati</taxon>
        <taxon>Actinomycetota</taxon>
        <taxon>Actinomycetes</taxon>
        <taxon>Kitasatosporales</taxon>
        <taxon>Streptomycetaceae</taxon>
        <taxon>Streptomyces</taxon>
    </lineage>
</organism>
<keyword evidence="1" id="KW-0143">Chaperone</keyword>
<feature type="region of interest" description="Disordered" evidence="2">
    <location>
        <begin position="76"/>
        <end position="98"/>
    </location>
</feature>
<evidence type="ECO:0000313" key="5">
    <source>
        <dbReference type="EMBL" id="XDP99418.1"/>
    </source>
</evidence>
<dbReference type="PANTHER" id="PTHR43096">
    <property type="entry name" value="DNAJ HOMOLOG 1, MITOCHONDRIAL-RELATED"/>
    <property type="match status" value="1"/>
</dbReference>
<dbReference type="InterPro" id="IPR036869">
    <property type="entry name" value="J_dom_sf"/>
</dbReference>
<accession>A0AB39M354</accession>
<dbReference type="PROSITE" id="PS50076">
    <property type="entry name" value="DNAJ_2"/>
    <property type="match status" value="1"/>
</dbReference>
<dbReference type="GO" id="GO:0042026">
    <property type="term" value="P:protein refolding"/>
    <property type="evidence" value="ECO:0007669"/>
    <property type="project" value="TreeGrafter"/>
</dbReference>
<evidence type="ECO:0000256" key="1">
    <source>
        <dbReference type="ARBA" id="ARBA00023186"/>
    </source>
</evidence>
<proteinExistence type="predicted"/>
<dbReference type="SUPFAM" id="SSF46565">
    <property type="entry name" value="Chaperone J-domain"/>
    <property type="match status" value="1"/>
</dbReference>
<reference evidence="5" key="1">
    <citation type="submission" date="2024-07" db="EMBL/GenBank/DDBJ databases">
        <authorList>
            <person name="Yu S.T."/>
        </authorList>
    </citation>
    <scope>NUCLEOTIDE SEQUENCE</scope>
    <source>
        <strain evidence="5">R08</strain>
    </source>
</reference>
<keyword evidence="3" id="KW-0472">Membrane</keyword>
<sequence length="362" mass="40352">MKTSSIDLYAVLGLSKDANLAAIRKAFRARMRQTHPDGRPPEDAEAAHKEMVLLNLAYETLRDPGKRAAYDLDRRAARNAKQEQHHEPTPPPTPQPRVILLDPQVVDFGSLFTGETRDQIVTVRLSDNSTIRYAWALTDCGDFWQVVDPQPYCDVSAVRLRLRVGPLSEHDALGLRSDRLRIMVNDLVVVVPVRINVVAAPPPPPPASPPKPRAIVLNPRRINFGSLWPGMKSQEQVVVEARFDDGSPIRAARVLNPAGSFWHVVSGSVARDTARFVIRIQRGPVAPDQPRRQLTEQVQICLDGVIETVWVTAFITTPLAPRLTLANWRDFRLTLLGWFMLLSLLLLVGSVVFSGVYALLND</sequence>
<feature type="transmembrane region" description="Helical" evidence="3">
    <location>
        <begin position="335"/>
        <end position="360"/>
    </location>
</feature>
<feature type="domain" description="J" evidence="4">
    <location>
        <begin position="7"/>
        <end position="74"/>
    </location>
</feature>
<keyword evidence="3" id="KW-0812">Transmembrane</keyword>
<dbReference type="GO" id="GO:0005737">
    <property type="term" value="C:cytoplasm"/>
    <property type="evidence" value="ECO:0007669"/>
    <property type="project" value="TreeGrafter"/>
</dbReference>
<keyword evidence="3" id="KW-1133">Transmembrane helix</keyword>
<dbReference type="CDD" id="cd06257">
    <property type="entry name" value="DnaJ"/>
    <property type="match status" value="1"/>
</dbReference>
<dbReference type="GO" id="GO:0051082">
    <property type="term" value="F:unfolded protein binding"/>
    <property type="evidence" value="ECO:0007669"/>
    <property type="project" value="TreeGrafter"/>
</dbReference>